<dbReference type="InterPro" id="IPR029052">
    <property type="entry name" value="Metallo-depent_PP-like"/>
</dbReference>
<feature type="region of interest" description="Disordered" evidence="1">
    <location>
        <begin position="1"/>
        <end position="25"/>
    </location>
</feature>
<sequence length="360" mass="40052">MASVPPPPIPPQLSHSDEPSSKKTRIETKTIPTTKHSQRQLHLAVAGCSHGEMDYIYSTLAKMERNRGYKFDLLICCGDYQALRNNADINTINVPHKHRKLGTFHQYYSGEKVAPILTIFIGGNHEATGFMAELPYGGWVAPNIYYLGFASVVQFAGLQAKVPHENAIGFEETKFVALDKPNDQKKFNKFLEAIDIPIAEDACMELQYDPVWLAILKATDELTSISRHNVYLPDAASFKPTSEAAESVKALFDGEFTIPRNFQPTAPPYRQNEGKNEPCLYYRNPQTTEFCDKLGITNLNRLLYEANNECNGIPFIELAARANADGTEVIDVGDDDSGDEYGEEFFASSSTATEPLPEAE</sequence>
<dbReference type="SMART" id="SM01124">
    <property type="entry name" value="DBR1"/>
    <property type="match status" value="1"/>
</dbReference>
<accession>A0A7E4USH6</accession>
<reference evidence="3" key="1">
    <citation type="journal article" date="2013" name="Genetics">
        <title>The draft genome and transcriptome of Panagrellus redivivus are shaped by the harsh demands of a free-living lifestyle.</title>
        <authorList>
            <person name="Srinivasan J."/>
            <person name="Dillman A.R."/>
            <person name="Macchietto M.G."/>
            <person name="Heikkinen L."/>
            <person name="Lakso M."/>
            <person name="Fracchia K.M."/>
            <person name="Antoshechkin I."/>
            <person name="Mortazavi A."/>
            <person name="Wong G."/>
            <person name="Sternberg P.W."/>
        </authorList>
    </citation>
    <scope>NUCLEOTIDE SEQUENCE [LARGE SCALE GENOMIC DNA]</scope>
    <source>
        <strain evidence="3">MT8872</strain>
    </source>
</reference>
<dbReference type="GO" id="GO:0005634">
    <property type="term" value="C:nucleus"/>
    <property type="evidence" value="ECO:0007669"/>
    <property type="project" value="TreeGrafter"/>
</dbReference>
<dbReference type="PANTHER" id="PTHR12849">
    <property type="entry name" value="RNA LARIAT DEBRANCHING ENZYME"/>
    <property type="match status" value="1"/>
</dbReference>
<dbReference type="Pfam" id="PF00149">
    <property type="entry name" value="Metallophos"/>
    <property type="match status" value="1"/>
</dbReference>
<dbReference type="GO" id="GO:0000398">
    <property type="term" value="P:mRNA splicing, via spliceosome"/>
    <property type="evidence" value="ECO:0007669"/>
    <property type="project" value="TreeGrafter"/>
</dbReference>
<evidence type="ECO:0000259" key="2">
    <source>
        <dbReference type="SMART" id="SM01124"/>
    </source>
</evidence>
<evidence type="ECO:0000313" key="4">
    <source>
        <dbReference type="WBParaSite" id="Pan_g1196.t2"/>
    </source>
</evidence>
<dbReference type="SUPFAM" id="SSF56300">
    <property type="entry name" value="Metallo-dependent phosphatases"/>
    <property type="match status" value="1"/>
</dbReference>
<dbReference type="InterPro" id="IPR004843">
    <property type="entry name" value="Calcineurin-like_PHP"/>
</dbReference>
<keyword evidence="3" id="KW-1185">Reference proteome</keyword>
<dbReference type="PANTHER" id="PTHR12849:SF0">
    <property type="entry name" value="LARIAT DEBRANCHING ENZYME"/>
    <property type="match status" value="1"/>
</dbReference>
<feature type="compositionally biased region" description="Acidic residues" evidence="1">
    <location>
        <begin position="333"/>
        <end position="343"/>
    </location>
</feature>
<dbReference type="GO" id="GO:0008419">
    <property type="term" value="F:RNA lariat debranching enzyme activity"/>
    <property type="evidence" value="ECO:0007669"/>
    <property type="project" value="TreeGrafter"/>
</dbReference>
<organism evidence="3 4">
    <name type="scientific">Panagrellus redivivus</name>
    <name type="common">Microworm</name>
    <dbReference type="NCBI Taxonomy" id="6233"/>
    <lineage>
        <taxon>Eukaryota</taxon>
        <taxon>Metazoa</taxon>
        <taxon>Ecdysozoa</taxon>
        <taxon>Nematoda</taxon>
        <taxon>Chromadorea</taxon>
        <taxon>Rhabditida</taxon>
        <taxon>Tylenchina</taxon>
        <taxon>Panagrolaimomorpha</taxon>
        <taxon>Panagrolaimoidea</taxon>
        <taxon>Panagrolaimidae</taxon>
        <taxon>Panagrellus</taxon>
    </lineage>
</organism>
<evidence type="ECO:0000256" key="1">
    <source>
        <dbReference type="SAM" id="MobiDB-lite"/>
    </source>
</evidence>
<feature type="region of interest" description="Disordered" evidence="1">
    <location>
        <begin position="333"/>
        <end position="360"/>
    </location>
</feature>
<dbReference type="Proteomes" id="UP000492821">
    <property type="component" value="Unassembled WGS sequence"/>
</dbReference>
<reference evidence="4" key="2">
    <citation type="submission" date="2020-10" db="UniProtKB">
        <authorList>
            <consortium name="WormBaseParasite"/>
        </authorList>
    </citation>
    <scope>IDENTIFICATION</scope>
</reference>
<dbReference type="AlphaFoldDB" id="A0A7E4USH6"/>
<dbReference type="Pfam" id="PF05011">
    <property type="entry name" value="DBR1"/>
    <property type="match status" value="1"/>
</dbReference>
<evidence type="ECO:0000313" key="3">
    <source>
        <dbReference type="Proteomes" id="UP000492821"/>
    </source>
</evidence>
<dbReference type="InterPro" id="IPR007708">
    <property type="entry name" value="DBR1_C"/>
</dbReference>
<dbReference type="WBParaSite" id="Pan_g1196.t2">
    <property type="protein sequence ID" value="Pan_g1196.t2"/>
    <property type="gene ID" value="Pan_g1196"/>
</dbReference>
<feature type="compositionally biased region" description="Pro residues" evidence="1">
    <location>
        <begin position="1"/>
        <end position="11"/>
    </location>
</feature>
<feature type="compositionally biased region" description="Basic and acidic residues" evidence="1">
    <location>
        <begin position="15"/>
        <end position="25"/>
    </location>
</feature>
<protein>
    <submittedName>
        <fullName evidence="4">DBR1 domain-containing protein</fullName>
    </submittedName>
</protein>
<proteinExistence type="predicted"/>
<feature type="domain" description="Lariat debranching enzyme C-terminal" evidence="2">
    <location>
        <begin position="162"/>
        <end position="300"/>
    </location>
</feature>
<name>A0A7E4USH6_PANRE</name>